<evidence type="ECO:0000313" key="10">
    <source>
        <dbReference type="EMBL" id="VAW80917.1"/>
    </source>
</evidence>
<evidence type="ECO:0000256" key="1">
    <source>
        <dbReference type="ARBA" id="ARBA00001275"/>
    </source>
</evidence>
<dbReference type="InterPro" id="IPR035090">
    <property type="entry name" value="Pyridoxal_P_attach_site"/>
</dbReference>
<keyword evidence="8" id="KW-0663">Pyridoxal phosphate</keyword>
<keyword evidence="7 10" id="KW-0808">Transferase</keyword>
<dbReference type="CDD" id="cd04300">
    <property type="entry name" value="GT35_Glycogen_Phosphorylase"/>
    <property type="match status" value="1"/>
</dbReference>
<dbReference type="PANTHER" id="PTHR11468">
    <property type="entry name" value="GLYCOGEN PHOSPHORYLASE"/>
    <property type="match status" value="1"/>
</dbReference>
<evidence type="ECO:0000256" key="8">
    <source>
        <dbReference type="ARBA" id="ARBA00022898"/>
    </source>
</evidence>
<protein>
    <recommendedName>
        <fullName evidence="4">glycogen phosphorylase</fullName>
        <ecNumber evidence="4">2.4.1.1</ecNumber>
    </recommendedName>
</protein>
<dbReference type="GO" id="GO:0005737">
    <property type="term" value="C:cytoplasm"/>
    <property type="evidence" value="ECO:0007669"/>
    <property type="project" value="TreeGrafter"/>
</dbReference>
<dbReference type="PANTHER" id="PTHR11468:SF3">
    <property type="entry name" value="GLYCOGEN PHOSPHORYLASE, LIVER FORM"/>
    <property type="match status" value="1"/>
</dbReference>
<comment type="similarity">
    <text evidence="3">Belongs to the glycogen phosphorylase family.</text>
</comment>
<keyword evidence="5" id="KW-0321">Glycogen metabolism</keyword>
<dbReference type="InterPro" id="IPR000811">
    <property type="entry name" value="Glyco_trans_35"/>
</dbReference>
<sequence length="842" mass="96666">MPQDTEEQISSVEDIRTGLSVTALEHAFANNLFYVQGKFAASATRNDYYMALAYTVRDRLLHRLLDSLETWLDKNVKLVCYLSAEFLTGPHLQNNLINLGIQDAARKAVCACEFDLDELIDQEEEPGLGNGGLGRLAACYMDSLASLQIPSIGYGIRYEYGIFDQEIDNGWQVEITDKWLHLGNPWELHRPERTYEVKFGGHTEPWSDEQGCQRVRWIPNRVVMGVAYDTPILGYRVNSANLLRLWSAHAPESFDFQDFNVGDYMGAVQEKMVSENITKVLYPNDEAMQGKELRLQQQYFFVSCSLQDMISIHLFRGNSLDNFHEKFAGQLNDTHPSVAVPELMRLLMDEHSMDWKQAWSITQNTLAYTNHTLLPEALESWSLPLFKNVLPRHLEIIYEINQRFMDEVRLKFPDDNERLSRMSLIDEAGEKSVRMANLACVGSHAINGVAELHTELLKAHTLQDFYEHFPEKFSNKTNGVTPRRWMVLCNPRLTALISEKIGDSWITDLDELRKLEAFVDDADFINRWRQVKLDNKRDEADHYKQHTGLELNPEALCDVQVKRLHEYKRQHLMVLHIITLYNRIKQDPGIDIVPRTFIFGGKAAPGYFMAKLIIKLINSVGDVVNNDPDVQGRLKVMFIPNFSVKLGHRVYPIADLSEQISTAGKEASGTGNMKFSMNGALTVGTLDGANIEIREEVGAENFFLFGLTTQEVMDLKARGYHPRDYYNNNNELQTAIDRVSSGYFSHGDGSLFRPLVDELMNRDQYMLLADYAAYIDCQDRVGEAWRNPDRWTRMSILNVARMGKFSSDRSIRDYCRDIWDVQPVNIDDIDQNKECITEQRSR</sequence>
<accession>A0A3B0Z005</accession>
<dbReference type="FunFam" id="3.40.50.2000:FF:000005">
    <property type="entry name" value="Alpha-1,4 glucan phosphorylase"/>
    <property type="match status" value="1"/>
</dbReference>
<dbReference type="GO" id="GO:0008184">
    <property type="term" value="F:glycogen phosphorylase activity"/>
    <property type="evidence" value="ECO:0007669"/>
    <property type="project" value="InterPro"/>
</dbReference>
<keyword evidence="9" id="KW-0119">Carbohydrate metabolism</keyword>
<dbReference type="Pfam" id="PF00343">
    <property type="entry name" value="Phosphorylase"/>
    <property type="match status" value="1"/>
</dbReference>
<feature type="non-terminal residue" evidence="10">
    <location>
        <position position="842"/>
    </location>
</feature>
<reference evidence="10" key="1">
    <citation type="submission" date="2018-06" db="EMBL/GenBank/DDBJ databases">
        <authorList>
            <person name="Zhirakovskaya E."/>
        </authorList>
    </citation>
    <scope>NUCLEOTIDE SEQUENCE</scope>
</reference>
<evidence type="ECO:0000256" key="6">
    <source>
        <dbReference type="ARBA" id="ARBA00022676"/>
    </source>
</evidence>
<evidence type="ECO:0000256" key="5">
    <source>
        <dbReference type="ARBA" id="ARBA00022600"/>
    </source>
</evidence>
<evidence type="ECO:0000256" key="2">
    <source>
        <dbReference type="ARBA" id="ARBA00001933"/>
    </source>
</evidence>
<gene>
    <name evidence="10" type="ORF">MNBD_GAMMA13-1684</name>
</gene>
<dbReference type="InterPro" id="IPR011833">
    <property type="entry name" value="Glycg_phsphrylas"/>
</dbReference>
<evidence type="ECO:0000256" key="4">
    <source>
        <dbReference type="ARBA" id="ARBA00012591"/>
    </source>
</evidence>
<dbReference type="SUPFAM" id="SSF53756">
    <property type="entry name" value="UDP-Glycosyltransferase/glycogen phosphorylase"/>
    <property type="match status" value="1"/>
</dbReference>
<dbReference type="GO" id="GO:0030170">
    <property type="term" value="F:pyridoxal phosphate binding"/>
    <property type="evidence" value="ECO:0007669"/>
    <property type="project" value="InterPro"/>
</dbReference>
<dbReference type="NCBIfam" id="TIGR02093">
    <property type="entry name" value="P_ylase"/>
    <property type="match status" value="1"/>
</dbReference>
<dbReference type="EMBL" id="UOFK01000240">
    <property type="protein sequence ID" value="VAW80917.1"/>
    <property type="molecule type" value="Genomic_DNA"/>
</dbReference>
<organism evidence="10">
    <name type="scientific">hydrothermal vent metagenome</name>
    <dbReference type="NCBI Taxonomy" id="652676"/>
    <lineage>
        <taxon>unclassified sequences</taxon>
        <taxon>metagenomes</taxon>
        <taxon>ecological metagenomes</taxon>
    </lineage>
</organism>
<dbReference type="EC" id="2.4.1.1" evidence="4"/>
<evidence type="ECO:0000256" key="7">
    <source>
        <dbReference type="ARBA" id="ARBA00022679"/>
    </source>
</evidence>
<evidence type="ECO:0000256" key="3">
    <source>
        <dbReference type="ARBA" id="ARBA00006047"/>
    </source>
</evidence>
<dbReference type="Gene3D" id="3.40.50.2000">
    <property type="entry name" value="Glycogen Phosphorylase B"/>
    <property type="match status" value="2"/>
</dbReference>
<dbReference type="PIRSF" id="PIRSF000460">
    <property type="entry name" value="Pprylas_GlgP"/>
    <property type="match status" value="1"/>
</dbReference>
<proteinExistence type="inferred from homology"/>
<dbReference type="PROSITE" id="PS00102">
    <property type="entry name" value="PHOSPHORYLASE"/>
    <property type="match status" value="1"/>
</dbReference>
<dbReference type="AlphaFoldDB" id="A0A3B0Z005"/>
<evidence type="ECO:0000256" key="9">
    <source>
        <dbReference type="ARBA" id="ARBA00023277"/>
    </source>
</evidence>
<comment type="cofactor">
    <cofactor evidence="2">
        <name>pyridoxal 5'-phosphate</name>
        <dbReference type="ChEBI" id="CHEBI:597326"/>
    </cofactor>
</comment>
<name>A0A3B0Z005_9ZZZZ</name>
<keyword evidence="6 10" id="KW-0328">Glycosyltransferase</keyword>
<comment type="catalytic activity">
    <reaction evidence="1">
        <text>[(1-&gt;4)-alpha-D-glucosyl](n) + phosphate = [(1-&gt;4)-alpha-D-glucosyl](n-1) + alpha-D-glucose 1-phosphate</text>
        <dbReference type="Rhea" id="RHEA:41732"/>
        <dbReference type="Rhea" id="RHEA-COMP:9584"/>
        <dbReference type="Rhea" id="RHEA-COMP:9586"/>
        <dbReference type="ChEBI" id="CHEBI:15444"/>
        <dbReference type="ChEBI" id="CHEBI:43474"/>
        <dbReference type="ChEBI" id="CHEBI:58601"/>
        <dbReference type="EC" id="2.4.1.1"/>
    </reaction>
</comment>
<dbReference type="GO" id="GO:0005980">
    <property type="term" value="P:glycogen catabolic process"/>
    <property type="evidence" value="ECO:0007669"/>
    <property type="project" value="TreeGrafter"/>
</dbReference>
<dbReference type="FunFam" id="3.40.50.2000:FF:000002">
    <property type="entry name" value="Alpha-1,4 glucan phosphorylase"/>
    <property type="match status" value="1"/>
</dbReference>